<sequence length="80" mass="9097">MSARQKQTVIDKLEKTYKSIQAQQARGINWGTKACLELVDRYNDLKAEATRVGGHSNPEWKAYCERHGSSVSHDGYDLWA</sequence>
<name>K4JSN6_9CAUD</name>
<dbReference type="KEGG" id="vg:13996062"/>
<keyword evidence="2" id="KW-1185">Reference proteome</keyword>
<accession>K4JSN6</accession>
<reference evidence="1 2" key="1">
    <citation type="journal article" date="2012" name="BMC Genomics">
        <title>The Caulobacter crescentus phage phiCbK: genomics of a canonical phage.</title>
        <authorList>
            <person name="Gill J.J."/>
            <person name="Berry J.D."/>
            <person name="Russell W.K."/>
            <person name="Lessor L."/>
            <person name="Escobar Garcia D.A."/>
            <person name="Hernandez D."/>
            <person name="Kane A."/>
            <person name="Keene J."/>
            <person name="Maddox M."/>
            <person name="Martin R."/>
            <person name="Mohan S."/>
            <person name="Thorn A.M."/>
            <person name="Russell D.H."/>
            <person name="Young R."/>
        </authorList>
    </citation>
    <scope>NUCLEOTIDE SEQUENCE [LARGE SCALE GENOMIC DNA]</scope>
</reference>
<protein>
    <submittedName>
        <fullName evidence="1">Uncharacterized protein</fullName>
    </submittedName>
</protein>
<dbReference type="EMBL" id="JX100814">
    <property type="protein sequence ID" value="AFU86763.1"/>
    <property type="molecule type" value="Genomic_DNA"/>
</dbReference>
<evidence type="ECO:0000313" key="1">
    <source>
        <dbReference type="EMBL" id="AFU86763.1"/>
    </source>
</evidence>
<dbReference type="Proteomes" id="UP000000461">
    <property type="component" value="Segment"/>
</dbReference>
<organism evidence="1 2">
    <name type="scientific">Caulobacter phage CcrRogue</name>
    <dbReference type="NCBI Taxonomy" id="2927986"/>
    <lineage>
        <taxon>Viruses</taxon>
        <taxon>Duplodnaviria</taxon>
        <taxon>Heunggongvirae</taxon>
        <taxon>Uroviricota</taxon>
        <taxon>Caudoviricetes</taxon>
        <taxon>Jeanschmidtviridae</taxon>
        <taxon>Poindextervirus</taxon>
        <taxon>Poindextervirus rogue</taxon>
    </lineage>
</organism>
<gene>
    <name evidence="1" type="ORF">CcrRogue_gp281</name>
</gene>
<evidence type="ECO:0000313" key="2">
    <source>
        <dbReference type="Proteomes" id="UP000000461"/>
    </source>
</evidence>
<proteinExistence type="predicted"/>